<gene>
    <name evidence="2" type="ORF">HC235_08760</name>
</gene>
<feature type="transmembrane region" description="Helical" evidence="1">
    <location>
        <begin position="95"/>
        <end position="119"/>
    </location>
</feature>
<keyword evidence="1" id="KW-1133">Transmembrane helix</keyword>
<protein>
    <submittedName>
        <fullName evidence="2">ABC transporter permease</fullName>
    </submittedName>
</protein>
<accession>A0A7L4PED9</accession>
<dbReference type="InterPro" id="IPR051784">
    <property type="entry name" value="Nod_factor_ABC_transporter"/>
</dbReference>
<evidence type="ECO:0000313" key="3">
    <source>
        <dbReference type="Proteomes" id="UP000554766"/>
    </source>
</evidence>
<reference evidence="2 3" key="1">
    <citation type="journal article" date="2020" name="Nat. Commun.">
        <title>The structures of two archaeal type IV pili illuminate evolutionary relationships.</title>
        <authorList>
            <person name="Wang F."/>
            <person name="Baquero D.P."/>
            <person name="Su Z."/>
            <person name="Beltran L.C."/>
            <person name="Prangishvili D."/>
            <person name="Krupovic M."/>
            <person name="Egelman E.H."/>
        </authorList>
    </citation>
    <scope>NUCLEOTIDE SEQUENCE [LARGE SCALE GENOMIC DNA]</scope>
    <source>
        <strain evidence="2 3">2GA</strain>
    </source>
</reference>
<keyword evidence="1" id="KW-0472">Membrane</keyword>
<sequence>MKTIKDALVIAWINGWIAATRGWVWVVASSVSPAAFLVLLAIYGGVEGLKWGLVGGFIWTIASNGISLIGDATYYRLGIKYQSMLTAAPVSPAGYALGLALSSFIFALPTLAVYLVAMYLLGVPFLSLETVYALTALWLASAGIGFTLSGFIKHMRYAWALPQILSAVFTIGAPVYYPADLLPSPYLAVLLPTGAAAVVVQHFTGLRAYDLELVAVAALALALQSLVGLYFLFKLARWRQP</sequence>
<dbReference type="Proteomes" id="UP000554766">
    <property type="component" value="Unassembled WGS sequence"/>
</dbReference>
<dbReference type="AlphaFoldDB" id="A0A7L4PED9"/>
<feature type="transmembrane region" description="Helical" evidence="1">
    <location>
        <begin position="159"/>
        <end position="179"/>
    </location>
</feature>
<name>A0A7L4PED9_9CREN</name>
<comment type="caution">
    <text evidence="2">The sequence shown here is derived from an EMBL/GenBank/DDBJ whole genome shotgun (WGS) entry which is preliminary data.</text>
</comment>
<proteinExistence type="predicted"/>
<feature type="transmembrane region" description="Helical" evidence="1">
    <location>
        <begin position="51"/>
        <end position="74"/>
    </location>
</feature>
<feature type="transmembrane region" description="Helical" evidence="1">
    <location>
        <begin position="23"/>
        <end position="45"/>
    </location>
</feature>
<evidence type="ECO:0000256" key="1">
    <source>
        <dbReference type="SAM" id="Phobius"/>
    </source>
</evidence>
<evidence type="ECO:0000313" key="2">
    <source>
        <dbReference type="EMBL" id="NYR16016.1"/>
    </source>
</evidence>
<organism evidence="2 3">
    <name type="scientific">Pyrobaculum arsenaticum</name>
    <dbReference type="NCBI Taxonomy" id="121277"/>
    <lineage>
        <taxon>Archaea</taxon>
        <taxon>Thermoproteota</taxon>
        <taxon>Thermoprotei</taxon>
        <taxon>Thermoproteales</taxon>
        <taxon>Thermoproteaceae</taxon>
        <taxon>Pyrobaculum</taxon>
    </lineage>
</organism>
<dbReference type="GeneID" id="5054594"/>
<dbReference type="EMBL" id="JAAVJF010000004">
    <property type="protein sequence ID" value="NYR16016.1"/>
    <property type="molecule type" value="Genomic_DNA"/>
</dbReference>
<dbReference type="RefSeq" id="WP_011901600.1">
    <property type="nucleotide sequence ID" value="NZ_JAAVJF010000004.1"/>
</dbReference>
<keyword evidence="1" id="KW-0812">Transmembrane</keyword>
<dbReference type="PANTHER" id="PTHR43229">
    <property type="entry name" value="NODULATION PROTEIN J"/>
    <property type="match status" value="1"/>
</dbReference>
<dbReference type="OMA" id="AWINGWI"/>
<feature type="transmembrane region" description="Helical" evidence="1">
    <location>
        <begin position="131"/>
        <end position="152"/>
    </location>
</feature>
<keyword evidence="3" id="KW-1185">Reference proteome</keyword>
<dbReference type="PANTHER" id="PTHR43229:SF3">
    <property type="entry name" value="ABC-TYPE MULTIDRUG TRANSPORT SYSTEM, PERMEASE COMPONENT"/>
    <property type="match status" value="1"/>
</dbReference>
<feature type="transmembrane region" description="Helical" evidence="1">
    <location>
        <begin position="213"/>
        <end position="233"/>
    </location>
</feature>